<keyword evidence="3" id="KW-1185">Reference proteome</keyword>
<dbReference type="EMBL" id="BMAW01127226">
    <property type="protein sequence ID" value="GFU20262.1"/>
    <property type="molecule type" value="Genomic_DNA"/>
</dbReference>
<protein>
    <submittedName>
        <fullName evidence="2">Uncharacterized protein</fullName>
    </submittedName>
</protein>
<organism evidence="2 3">
    <name type="scientific">Nephila pilipes</name>
    <name type="common">Giant wood spider</name>
    <name type="synonym">Nephila maculata</name>
    <dbReference type="NCBI Taxonomy" id="299642"/>
    <lineage>
        <taxon>Eukaryota</taxon>
        <taxon>Metazoa</taxon>
        <taxon>Ecdysozoa</taxon>
        <taxon>Arthropoda</taxon>
        <taxon>Chelicerata</taxon>
        <taxon>Arachnida</taxon>
        <taxon>Araneae</taxon>
        <taxon>Araneomorphae</taxon>
        <taxon>Entelegynae</taxon>
        <taxon>Araneoidea</taxon>
        <taxon>Nephilidae</taxon>
        <taxon>Nephila</taxon>
    </lineage>
</organism>
<evidence type="ECO:0000313" key="2">
    <source>
        <dbReference type="EMBL" id="GFU20262.1"/>
    </source>
</evidence>
<evidence type="ECO:0000256" key="1">
    <source>
        <dbReference type="SAM" id="Phobius"/>
    </source>
</evidence>
<keyword evidence="1" id="KW-0812">Transmembrane</keyword>
<evidence type="ECO:0000313" key="3">
    <source>
        <dbReference type="Proteomes" id="UP000887013"/>
    </source>
</evidence>
<feature type="transmembrane region" description="Helical" evidence="1">
    <location>
        <begin position="12"/>
        <end position="38"/>
    </location>
</feature>
<sequence>MDPCHPHSGDESLFWGFFVTLGQGLLASACLYCGISWTGPRARGGSRRLSSSAVSGTTAKGAERWLVFKGSQEHYFT</sequence>
<comment type="caution">
    <text evidence="2">The sequence shown here is derived from an EMBL/GenBank/DDBJ whole genome shotgun (WGS) entry which is preliminary data.</text>
</comment>
<name>A0A8X6UI91_NEPPI</name>
<keyword evidence="1" id="KW-0472">Membrane</keyword>
<keyword evidence="1" id="KW-1133">Transmembrane helix</keyword>
<proteinExistence type="predicted"/>
<dbReference type="Proteomes" id="UP000887013">
    <property type="component" value="Unassembled WGS sequence"/>
</dbReference>
<gene>
    <name evidence="2" type="ORF">NPIL_480061</name>
</gene>
<reference evidence="2" key="1">
    <citation type="submission" date="2020-08" db="EMBL/GenBank/DDBJ databases">
        <title>Multicomponent nature underlies the extraordinary mechanical properties of spider dragline silk.</title>
        <authorList>
            <person name="Kono N."/>
            <person name="Nakamura H."/>
            <person name="Mori M."/>
            <person name="Yoshida Y."/>
            <person name="Ohtoshi R."/>
            <person name="Malay A.D."/>
            <person name="Moran D.A.P."/>
            <person name="Tomita M."/>
            <person name="Numata K."/>
            <person name="Arakawa K."/>
        </authorList>
    </citation>
    <scope>NUCLEOTIDE SEQUENCE</scope>
</reference>
<dbReference type="AlphaFoldDB" id="A0A8X6UI91"/>
<accession>A0A8X6UI91</accession>